<dbReference type="EMBL" id="CP036268">
    <property type="protein sequence ID" value="QDT39472.1"/>
    <property type="molecule type" value="Genomic_DNA"/>
</dbReference>
<feature type="transmembrane region" description="Helical" evidence="1">
    <location>
        <begin position="178"/>
        <end position="206"/>
    </location>
</feature>
<keyword evidence="1" id="KW-1133">Transmembrane helix</keyword>
<proteinExistence type="predicted"/>
<protein>
    <recommendedName>
        <fullName evidence="4">Glycosyltransferase RgtA/B/C/D-like domain-containing protein</fullName>
    </recommendedName>
</protein>
<accession>A0A517R6K4</accession>
<feature type="transmembrane region" description="Helical" evidence="1">
    <location>
        <begin position="330"/>
        <end position="346"/>
    </location>
</feature>
<gene>
    <name evidence="2" type="ORF">Pan189_38800</name>
</gene>
<organism evidence="2 3">
    <name type="scientific">Stratiformator vulcanicus</name>
    <dbReference type="NCBI Taxonomy" id="2527980"/>
    <lineage>
        <taxon>Bacteria</taxon>
        <taxon>Pseudomonadati</taxon>
        <taxon>Planctomycetota</taxon>
        <taxon>Planctomycetia</taxon>
        <taxon>Planctomycetales</taxon>
        <taxon>Planctomycetaceae</taxon>
        <taxon>Stratiformator</taxon>
    </lineage>
</organism>
<evidence type="ECO:0000313" key="2">
    <source>
        <dbReference type="EMBL" id="QDT39472.1"/>
    </source>
</evidence>
<feature type="transmembrane region" description="Helical" evidence="1">
    <location>
        <begin position="257"/>
        <end position="284"/>
    </location>
</feature>
<feature type="transmembrane region" description="Helical" evidence="1">
    <location>
        <begin position="353"/>
        <end position="372"/>
    </location>
</feature>
<evidence type="ECO:0000313" key="3">
    <source>
        <dbReference type="Proteomes" id="UP000317318"/>
    </source>
</evidence>
<name>A0A517R6K4_9PLAN</name>
<sequence>MTRPAKFFSFAAAFFAAGYAGLIALTGCLAALLAGESPFYLFTRQFWIDESITFMLAELRNPVTQVQRLAEGADLNPPGHLFLLDLWHLIWFWPSEISVRVFSLASVAVGATAVVLTLRKTFDVQTAFIATATVLLVQQSLLMQAFEGRFYAPLFGAAGLLCLALNSRDRGWWTPLSIFLAAALLCSIHYFGLFSAVLAVTGYAAGNLPNVKRALSRIIAGAAGVGTMVLYIPLMQAQKAALGDAPTWLEPPLFQDIAAFLISSYAATAILLAAIAATLSVLWIRPPFNPSCNYSINSPAALTTVLSFLVLPFVMLWFTYVVQPAYAPRYGINTGIGVMGVAAFLLRGTNRRIQLALIATCVLIGVTTLVTAKSRFRPPLFGLDRPVAAAINPARDQISAETPLIAYRYLGIQAWRYGGLPADHLRILMPDIDRDGKLLDRHQWRMLENVADAMEAPRPIGVLELSTLRQFFLLRDGSETQLDLSSLDEPPFERKLVDEVDGRLSLYYFEIQ</sequence>
<keyword evidence="1" id="KW-0472">Membrane</keyword>
<reference evidence="2 3" key="1">
    <citation type="submission" date="2019-02" db="EMBL/GenBank/DDBJ databases">
        <title>Deep-cultivation of Planctomycetes and their phenomic and genomic characterization uncovers novel biology.</title>
        <authorList>
            <person name="Wiegand S."/>
            <person name="Jogler M."/>
            <person name="Boedeker C."/>
            <person name="Pinto D."/>
            <person name="Vollmers J."/>
            <person name="Rivas-Marin E."/>
            <person name="Kohn T."/>
            <person name="Peeters S.H."/>
            <person name="Heuer A."/>
            <person name="Rast P."/>
            <person name="Oberbeckmann S."/>
            <person name="Bunk B."/>
            <person name="Jeske O."/>
            <person name="Meyerdierks A."/>
            <person name="Storesund J.E."/>
            <person name="Kallscheuer N."/>
            <person name="Luecker S."/>
            <person name="Lage O.M."/>
            <person name="Pohl T."/>
            <person name="Merkel B.J."/>
            <person name="Hornburger P."/>
            <person name="Mueller R.-W."/>
            <person name="Bruemmer F."/>
            <person name="Labrenz M."/>
            <person name="Spormann A.M."/>
            <person name="Op den Camp H."/>
            <person name="Overmann J."/>
            <person name="Amann R."/>
            <person name="Jetten M.S.M."/>
            <person name="Mascher T."/>
            <person name="Medema M.H."/>
            <person name="Devos D.P."/>
            <person name="Kaster A.-K."/>
            <person name="Ovreas L."/>
            <person name="Rohde M."/>
            <person name="Galperin M.Y."/>
            <person name="Jogler C."/>
        </authorList>
    </citation>
    <scope>NUCLEOTIDE SEQUENCE [LARGE SCALE GENOMIC DNA]</scope>
    <source>
        <strain evidence="2 3">Pan189</strain>
    </source>
</reference>
<feature type="transmembrane region" description="Helical" evidence="1">
    <location>
        <begin position="150"/>
        <end position="166"/>
    </location>
</feature>
<feature type="transmembrane region" description="Helical" evidence="1">
    <location>
        <begin position="97"/>
        <end position="118"/>
    </location>
</feature>
<keyword evidence="1" id="KW-0812">Transmembrane</keyword>
<feature type="transmembrane region" description="Helical" evidence="1">
    <location>
        <begin position="296"/>
        <end position="318"/>
    </location>
</feature>
<dbReference type="KEGG" id="svp:Pan189_38800"/>
<dbReference type="PROSITE" id="PS51257">
    <property type="entry name" value="PROKAR_LIPOPROTEIN"/>
    <property type="match status" value="1"/>
</dbReference>
<dbReference type="Proteomes" id="UP000317318">
    <property type="component" value="Chromosome"/>
</dbReference>
<keyword evidence="3" id="KW-1185">Reference proteome</keyword>
<evidence type="ECO:0000256" key="1">
    <source>
        <dbReference type="SAM" id="Phobius"/>
    </source>
</evidence>
<dbReference type="RefSeq" id="WP_145365606.1">
    <property type="nucleotide sequence ID" value="NZ_CP036268.1"/>
</dbReference>
<feature type="transmembrane region" description="Helical" evidence="1">
    <location>
        <begin position="218"/>
        <end position="237"/>
    </location>
</feature>
<dbReference type="OrthoDB" id="9822997at2"/>
<evidence type="ECO:0008006" key="4">
    <source>
        <dbReference type="Google" id="ProtNLM"/>
    </source>
</evidence>
<dbReference type="AlphaFoldDB" id="A0A517R6K4"/>